<dbReference type="Proteomes" id="UP000886523">
    <property type="component" value="Unassembled WGS sequence"/>
</dbReference>
<dbReference type="AlphaFoldDB" id="A0A9P6AQU8"/>
<evidence type="ECO:0000313" key="2">
    <source>
        <dbReference type="Proteomes" id="UP000886523"/>
    </source>
</evidence>
<name>A0A9P6AQU8_9AGAM</name>
<protein>
    <submittedName>
        <fullName evidence="1">Uncharacterized protein</fullName>
    </submittedName>
</protein>
<organism evidence="1 2">
    <name type="scientific">Hydnum rufescens UP504</name>
    <dbReference type="NCBI Taxonomy" id="1448309"/>
    <lineage>
        <taxon>Eukaryota</taxon>
        <taxon>Fungi</taxon>
        <taxon>Dikarya</taxon>
        <taxon>Basidiomycota</taxon>
        <taxon>Agaricomycotina</taxon>
        <taxon>Agaricomycetes</taxon>
        <taxon>Cantharellales</taxon>
        <taxon>Hydnaceae</taxon>
        <taxon>Hydnum</taxon>
    </lineage>
</organism>
<dbReference type="EMBL" id="MU129019">
    <property type="protein sequence ID" value="KAF9510275.1"/>
    <property type="molecule type" value="Genomic_DNA"/>
</dbReference>
<evidence type="ECO:0000313" key="1">
    <source>
        <dbReference type="EMBL" id="KAF9510275.1"/>
    </source>
</evidence>
<keyword evidence="2" id="KW-1185">Reference proteome</keyword>
<feature type="non-terminal residue" evidence="1">
    <location>
        <position position="56"/>
    </location>
</feature>
<gene>
    <name evidence="1" type="ORF">BS47DRAFT_1348196</name>
</gene>
<sequence length="56" mass="6184">MDHNSIYGVGEVGEWKQDAAWGQLSGLALEGPSLREVQQQHQPAVSEQLLRSTHTL</sequence>
<reference evidence="1" key="1">
    <citation type="journal article" date="2020" name="Nat. Commun.">
        <title>Large-scale genome sequencing of mycorrhizal fungi provides insights into the early evolution of symbiotic traits.</title>
        <authorList>
            <person name="Miyauchi S."/>
            <person name="Kiss E."/>
            <person name="Kuo A."/>
            <person name="Drula E."/>
            <person name="Kohler A."/>
            <person name="Sanchez-Garcia M."/>
            <person name="Morin E."/>
            <person name="Andreopoulos B."/>
            <person name="Barry K.W."/>
            <person name="Bonito G."/>
            <person name="Buee M."/>
            <person name="Carver A."/>
            <person name="Chen C."/>
            <person name="Cichocki N."/>
            <person name="Clum A."/>
            <person name="Culley D."/>
            <person name="Crous P.W."/>
            <person name="Fauchery L."/>
            <person name="Girlanda M."/>
            <person name="Hayes R.D."/>
            <person name="Keri Z."/>
            <person name="LaButti K."/>
            <person name="Lipzen A."/>
            <person name="Lombard V."/>
            <person name="Magnuson J."/>
            <person name="Maillard F."/>
            <person name="Murat C."/>
            <person name="Nolan M."/>
            <person name="Ohm R.A."/>
            <person name="Pangilinan J."/>
            <person name="Pereira M.F."/>
            <person name="Perotto S."/>
            <person name="Peter M."/>
            <person name="Pfister S."/>
            <person name="Riley R."/>
            <person name="Sitrit Y."/>
            <person name="Stielow J.B."/>
            <person name="Szollosi G."/>
            <person name="Zifcakova L."/>
            <person name="Stursova M."/>
            <person name="Spatafora J.W."/>
            <person name="Tedersoo L."/>
            <person name="Vaario L.M."/>
            <person name="Yamada A."/>
            <person name="Yan M."/>
            <person name="Wang P."/>
            <person name="Xu J."/>
            <person name="Bruns T."/>
            <person name="Baldrian P."/>
            <person name="Vilgalys R."/>
            <person name="Dunand C."/>
            <person name="Henrissat B."/>
            <person name="Grigoriev I.V."/>
            <person name="Hibbett D."/>
            <person name="Nagy L.G."/>
            <person name="Martin F.M."/>
        </authorList>
    </citation>
    <scope>NUCLEOTIDE SEQUENCE</scope>
    <source>
        <strain evidence="1">UP504</strain>
    </source>
</reference>
<comment type="caution">
    <text evidence="1">The sequence shown here is derived from an EMBL/GenBank/DDBJ whole genome shotgun (WGS) entry which is preliminary data.</text>
</comment>
<accession>A0A9P6AQU8</accession>
<proteinExistence type="predicted"/>